<dbReference type="Gene3D" id="2.160.20.10">
    <property type="entry name" value="Single-stranded right-handed beta-helix, Pectin lyase-like"/>
    <property type="match status" value="1"/>
</dbReference>
<keyword evidence="8" id="KW-0119">Carbohydrate metabolism</keyword>
<evidence type="ECO:0000256" key="4">
    <source>
        <dbReference type="ARBA" id="ARBA00023239"/>
    </source>
</evidence>
<proteinExistence type="inferred from homology"/>
<protein>
    <recommendedName>
        <fullName evidence="7">pectin lyase</fullName>
        <ecNumber evidence="7">4.2.2.10</ecNumber>
    </recommendedName>
</protein>
<feature type="chain" id="PRO_5042520748" description="pectin lyase" evidence="10">
    <location>
        <begin position="26"/>
        <end position="668"/>
    </location>
</feature>
<dbReference type="PANTHER" id="PTHR31683:SF67">
    <property type="entry name" value="PECTIN LYASE F-RELATED"/>
    <property type="match status" value="1"/>
</dbReference>
<feature type="compositionally biased region" description="Basic and acidic residues" evidence="9">
    <location>
        <begin position="555"/>
        <end position="569"/>
    </location>
</feature>
<dbReference type="InterPro" id="IPR045032">
    <property type="entry name" value="PEL"/>
</dbReference>
<evidence type="ECO:0000256" key="8">
    <source>
        <dbReference type="RuleBase" id="RU361173"/>
    </source>
</evidence>
<feature type="compositionally biased region" description="Basic and acidic residues" evidence="9">
    <location>
        <begin position="603"/>
        <end position="668"/>
    </location>
</feature>
<accession>A0AAJ4XUA4</accession>
<dbReference type="Proteomes" id="UP001294444">
    <property type="component" value="Unassembled WGS sequence"/>
</dbReference>
<organism evidence="12 13">
    <name type="scientific">Melanopsichium pennsylvanicum</name>
    <dbReference type="NCBI Taxonomy" id="63383"/>
    <lineage>
        <taxon>Eukaryota</taxon>
        <taxon>Fungi</taxon>
        <taxon>Dikarya</taxon>
        <taxon>Basidiomycota</taxon>
        <taxon>Ustilaginomycotina</taxon>
        <taxon>Ustilaginomycetes</taxon>
        <taxon>Ustilaginales</taxon>
        <taxon>Ustilaginaceae</taxon>
        <taxon>Melanopsichium</taxon>
    </lineage>
</organism>
<reference evidence="12" key="1">
    <citation type="submission" date="2023-10" db="EMBL/GenBank/DDBJ databases">
        <authorList>
            <person name="Guldener U."/>
        </authorList>
    </citation>
    <scope>NUCLEOTIDE SEQUENCE</scope>
    <source>
        <strain evidence="12">Mp4</strain>
    </source>
</reference>
<name>A0AAJ4XUA4_9BASI</name>
<dbReference type="GO" id="GO:0000272">
    <property type="term" value="P:polysaccharide catabolic process"/>
    <property type="evidence" value="ECO:0007669"/>
    <property type="project" value="UniProtKB-KW"/>
</dbReference>
<evidence type="ECO:0000256" key="9">
    <source>
        <dbReference type="SAM" id="MobiDB-lite"/>
    </source>
</evidence>
<dbReference type="SMART" id="SM00656">
    <property type="entry name" value="Amb_all"/>
    <property type="match status" value="1"/>
</dbReference>
<dbReference type="Pfam" id="PF00544">
    <property type="entry name" value="Pectate_lyase_4"/>
    <property type="match status" value="1"/>
</dbReference>
<dbReference type="GO" id="GO:0005576">
    <property type="term" value="C:extracellular region"/>
    <property type="evidence" value="ECO:0007669"/>
    <property type="project" value="UniProtKB-SubCell"/>
</dbReference>
<dbReference type="GO" id="GO:0030570">
    <property type="term" value="F:pectate lyase activity"/>
    <property type="evidence" value="ECO:0007669"/>
    <property type="project" value="InterPro"/>
</dbReference>
<keyword evidence="4 8" id="KW-0456">Lyase</keyword>
<evidence type="ECO:0000256" key="6">
    <source>
        <dbReference type="ARBA" id="ARBA00037631"/>
    </source>
</evidence>
<dbReference type="PANTHER" id="PTHR31683">
    <property type="entry name" value="PECTATE LYASE 18-RELATED"/>
    <property type="match status" value="1"/>
</dbReference>
<dbReference type="InterPro" id="IPR011050">
    <property type="entry name" value="Pectin_lyase_fold/virulence"/>
</dbReference>
<feature type="region of interest" description="Disordered" evidence="9">
    <location>
        <begin position="500"/>
        <end position="668"/>
    </location>
</feature>
<evidence type="ECO:0000256" key="7">
    <source>
        <dbReference type="ARBA" id="ARBA00039082"/>
    </source>
</evidence>
<evidence type="ECO:0000313" key="12">
    <source>
        <dbReference type="EMBL" id="SNX87713.1"/>
    </source>
</evidence>
<evidence type="ECO:0000256" key="10">
    <source>
        <dbReference type="SAM" id="SignalP"/>
    </source>
</evidence>
<dbReference type="PROSITE" id="PS51257">
    <property type="entry name" value="PROKAR_LIPOPROTEIN"/>
    <property type="match status" value="1"/>
</dbReference>
<dbReference type="InterPro" id="IPR012334">
    <property type="entry name" value="Pectin_lyas_fold"/>
</dbReference>
<feature type="compositionally biased region" description="Basic and acidic residues" evidence="9">
    <location>
        <begin position="579"/>
        <end position="590"/>
    </location>
</feature>
<keyword evidence="13" id="KW-1185">Reference proteome</keyword>
<keyword evidence="8" id="KW-0624">Polysaccharide degradation</keyword>
<evidence type="ECO:0000313" key="13">
    <source>
        <dbReference type="Proteomes" id="UP001294444"/>
    </source>
</evidence>
<keyword evidence="8" id="KW-0964">Secreted</keyword>
<comment type="caution">
    <text evidence="12">The sequence shown here is derived from an EMBL/GenBank/DDBJ whole genome shotgun (WGS) entry which is preliminary data.</text>
</comment>
<evidence type="ECO:0000256" key="5">
    <source>
        <dbReference type="ARBA" id="ARBA00036818"/>
    </source>
</evidence>
<sequence length="668" mass="70817">MGKLMRPAGPLFLFIFLSFLSHVTASSCDMSLDDMEVYHPIMGNQNEDPWKDCRSSSGQGGSDSVAKFGHRKRALGGEHWVGGHKHFRRVDGGVGSFGDAVRAPGGGNYDKFMPSAQSPGSGFGGGVTGSLSTEGGDLGAISSKPHGFAAAVTGGGSATPVIPRDVKELESLLASDSPAVIHLDKVYDYRGTFGTCTNCKGCVPDSYLQCPSKGQLAIDIGVGWCEGKRSQSVTYDKAGLNPLIVGSNKSIIGISKDAAIVGRGFIIKNVKNVILQNFRIEQINPEFVWGGDGVNLVGAQMIWIDKITFYLIGRQFIRTGTDASTATISNNHFDCHTKWSATCDDSHYWTLLAHGSGDRITFSGNLLDKCSGRSPKIGNLKGGDSVWHIVNSMFDTSSGHSLDLGPGITVLVEGNVFTNVAQTSLHESHPGRAFAPSDEAVCKQCTGVLGRECQPNAYRNAKPVPSTSSASVVLKDVAPERMSGALPPGKAAQTVLSTAGCDGKGEASSGNSVVGGEAGGLGTSVGSVKEDYGTGTGTRDGTDDEDDISGQGLAKSEHGAGTKSQESRVGDALVGGGGDDDHSSGSRMQKDGYGLDQDNATQKQKELDEQIKKKQPKEKDDQEKQEQGDDEEKQKKQDDEKKQEQGDDEEKQKKQDDEKKQDKQDVLK</sequence>
<dbReference type="EC" id="4.2.2.10" evidence="7"/>
<comment type="subcellular location">
    <subcellularLocation>
        <location evidence="8">Secreted</location>
    </subcellularLocation>
</comment>
<keyword evidence="2" id="KW-1015">Disulfide bond</keyword>
<dbReference type="AlphaFoldDB" id="A0AAJ4XUA4"/>
<dbReference type="SUPFAM" id="SSF51126">
    <property type="entry name" value="Pectin lyase-like"/>
    <property type="match status" value="1"/>
</dbReference>
<gene>
    <name evidence="12" type="ORF">MEPE_06423</name>
</gene>
<evidence type="ECO:0000256" key="2">
    <source>
        <dbReference type="ARBA" id="ARBA00023157"/>
    </source>
</evidence>
<keyword evidence="3" id="KW-0325">Glycoprotein</keyword>
<evidence type="ECO:0000256" key="3">
    <source>
        <dbReference type="ARBA" id="ARBA00023180"/>
    </source>
</evidence>
<dbReference type="EMBL" id="OAPG01000020">
    <property type="protein sequence ID" value="SNX87713.1"/>
    <property type="molecule type" value="Genomic_DNA"/>
</dbReference>
<dbReference type="InterPro" id="IPR002022">
    <property type="entry name" value="Pec_lyase"/>
</dbReference>
<feature type="signal peptide" evidence="10">
    <location>
        <begin position="1"/>
        <end position="25"/>
    </location>
</feature>
<comment type="catalytic activity">
    <reaction evidence="5">
        <text>Eliminative cleavage of (1-&gt;4)-alpha-D-galacturonan methyl ester to give oligosaccharides with 4-deoxy-6-O-methyl-alpha-D-galact-4-enuronosyl groups at their non-reducing ends.</text>
        <dbReference type="EC" id="4.2.2.10"/>
    </reaction>
</comment>
<keyword evidence="10" id="KW-0732">Signal</keyword>
<dbReference type="GO" id="GO:0047490">
    <property type="term" value="F:pectin lyase activity"/>
    <property type="evidence" value="ECO:0007669"/>
    <property type="project" value="UniProtKB-EC"/>
</dbReference>
<evidence type="ECO:0000256" key="1">
    <source>
        <dbReference type="ARBA" id="ARBA00010980"/>
    </source>
</evidence>
<comment type="similarity">
    <text evidence="1 8">Belongs to the polysaccharide lyase 1 family.</text>
</comment>
<comment type="function">
    <text evidence="6">Pectinolytic enzymes consist of four classes of enzymes: pectin lyase, polygalacturonase, pectin methylesterase and rhamnogalacturonase. Among pectinolytic enzymes, pectin lyase is the most important in depolymerization of pectin, since it cleaves internal glycosidic bonds of highly methylated pectins.</text>
</comment>
<feature type="domain" description="Pectate lyase" evidence="11">
    <location>
        <begin position="217"/>
        <end position="423"/>
    </location>
</feature>
<evidence type="ECO:0000259" key="11">
    <source>
        <dbReference type="SMART" id="SM00656"/>
    </source>
</evidence>